<proteinExistence type="predicted"/>
<evidence type="ECO:0000256" key="8">
    <source>
        <dbReference type="ARBA" id="ARBA00023288"/>
    </source>
</evidence>
<dbReference type="GO" id="GO:0032222">
    <property type="term" value="P:regulation of synaptic transmission, cholinergic"/>
    <property type="evidence" value="ECO:0007669"/>
    <property type="project" value="InterPro"/>
</dbReference>
<dbReference type="AlphaFoldDB" id="A0A9N9WFN3"/>
<reference evidence="9" key="2">
    <citation type="submission" date="2022-10" db="EMBL/GenBank/DDBJ databases">
        <authorList>
            <consortium name="ENA_rothamsted_submissions"/>
            <consortium name="culmorum"/>
            <person name="King R."/>
        </authorList>
    </citation>
    <scope>NUCLEOTIDE SEQUENCE</scope>
</reference>
<dbReference type="PANTHER" id="PTHR33562:SF14">
    <property type="entry name" value="PROTEIN QUIVER"/>
    <property type="match status" value="1"/>
</dbReference>
<keyword evidence="7" id="KW-0325">Glycoprotein</keyword>
<evidence type="ECO:0000256" key="5">
    <source>
        <dbReference type="ARBA" id="ARBA00022989"/>
    </source>
</evidence>
<evidence type="ECO:0000256" key="6">
    <source>
        <dbReference type="ARBA" id="ARBA00023136"/>
    </source>
</evidence>
<accession>A0A9N9WFN3</accession>
<comment type="subcellular location">
    <subcellularLocation>
        <location evidence="1">Membrane</location>
        <topology evidence="1">Lipid-anchor</topology>
        <topology evidence="1">GPI-anchor</topology>
    </subcellularLocation>
</comment>
<protein>
    <recommendedName>
        <fullName evidence="11">Protein sleepless</fullName>
    </recommendedName>
</protein>
<dbReference type="PANTHER" id="PTHR33562">
    <property type="entry name" value="ATILLA, ISOFORM B-RELATED-RELATED"/>
    <property type="match status" value="1"/>
</dbReference>
<dbReference type="GO" id="GO:0030431">
    <property type="term" value="P:sleep"/>
    <property type="evidence" value="ECO:0007669"/>
    <property type="project" value="InterPro"/>
</dbReference>
<keyword evidence="5" id="KW-1133">Transmembrane helix</keyword>
<keyword evidence="10" id="KW-1185">Reference proteome</keyword>
<evidence type="ECO:0000256" key="1">
    <source>
        <dbReference type="ARBA" id="ARBA00004589"/>
    </source>
</evidence>
<dbReference type="Pfam" id="PF17064">
    <property type="entry name" value="QVR"/>
    <property type="match status" value="1"/>
</dbReference>
<evidence type="ECO:0000313" key="10">
    <source>
        <dbReference type="Proteomes" id="UP001153714"/>
    </source>
</evidence>
<keyword evidence="2" id="KW-0336">GPI-anchor</keyword>
<dbReference type="Proteomes" id="UP001153714">
    <property type="component" value="Chromosome 2"/>
</dbReference>
<evidence type="ECO:0000256" key="4">
    <source>
        <dbReference type="ARBA" id="ARBA00022729"/>
    </source>
</evidence>
<evidence type="ECO:0000256" key="7">
    <source>
        <dbReference type="ARBA" id="ARBA00023180"/>
    </source>
</evidence>
<evidence type="ECO:0000313" key="9">
    <source>
        <dbReference type="EMBL" id="CAG9788922.1"/>
    </source>
</evidence>
<keyword evidence="6" id="KW-0472">Membrane</keyword>
<sequence length="137" mass="15437">MLIVELMKSKLIGSSITCYECNSALHPQCEGNMLPDTWKRNCSDHDRGMTHTLCRKIVQHVDFGSVNGQLPASRVIRTCGWDDSKYKSSCYHRAGFGGRQEVCSCTKDLCNKSSDVRSTPFMIISTAAMIFRKYICQ</sequence>
<name>A0A9N9WFN3_9NEOP</name>
<dbReference type="GO" id="GO:0098552">
    <property type="term" value="C:side of membrane"/>
    <property type="evidence" value="ECO:0007669"/>
    <property type="project" value="UniProtKB-KW"/>
</dbReference>
<keyword evidence="8" id="KW-0449">Lipoprotein</keyword>
<dbReference type="OrthoDB" id="6496929at2759"/>
<dbReference type="EMBL" id="OU893333">
    <property type="protein sequence ID" value="CAG9788922.1"/>
    <property type="molecule type" value="Genomic_DNA"/>
</dbReference>
<dbReference type="InterPro" id="IPR050975">
    <property type="entry name" value="Sleep_regulator"/>
</dbReference>
<reference evidence="9" key="1">
    <citation type="submission" date="2021-12" db="EMBL/GenBank/DDBJ databases">
        <authorList>
            <person name="King R."/>
        </authorList>
    </citation>
    <scope>NUCLEOTIDE SEQUENCE</scope>
</reference>
<organism evidence="9 10">
    <name type="scientific">Diatraea saccharalis</name>
    <name type="common">sugarcane borer</name>
    <dbReference type="NCBI Taxonomy" id="40085"/>
    <lineage>
        <taxon>Eukaryota</taxon>
        <taxon>Metazoa</taxon>
        <taxon>Ecdysozoa</taxon>
        <taxon>Arthropoda</taxon>
        <taxon>Hexapoda</taxon>
        <taxon>Insecta</taxon>
        <taxon>Pterygota</taxon>
        <taxon>Neoptera</taxon>
        <taxon>Endopterygota</taxon>
        <taxon>Lepidoptera</taxon>
        <taxon>Glossata</taxon>
        <taxon>Ditrysia</taxon>
        <taxon>Pyraloidea</taxon>
        <taxon>Crambidae</taxon>
        <taxon>Crambinae</taxon>
        <taxon>Diatraea</taxon>
    </lineage>
</organism>
<keyword evidence="4" id="KW-0732">Signal</keyword>
<dbReference type="InterPro" id="IPR031424">
    <property type="entry name" value="QVR-like"/>
</dbReference>
<gene>
    <name evidence="9" type="ORF">DIATSA_LOCUS6700</name>
</gene>
<evidence type="ECO:0000256" key="3">
    <source>
        <dbReference type="ARBA" id="ARBA00022692"/>
    </source>
</evidence>
<keyword evidence="3" id="KW-0812">Transmembrane</keyword>
<evidence type="ECO:0008006" key="11">
    <source>
        <dbReference type="Google" id="ProtNLM"/>
    </source>
</evidence>
<evidence type="ECO:0000256" key="2">
    <source>
        <dbReference type="ARBA" id="ARBA00022622"/>
    </source>
</evidence>